<feature type="compositionally biased region" description="Acidic residues" evidence="2">
    <location>
        <begin position="448"/>
        <end position="461"/>
    </location>
</feature>
<dbReference type="PANTHER" id="PTHR14490:SF5">
    <property type="entry name" value="PROTEIN KRI1 HOMOLOG"/>
    <property type="match status" value="1"/>
</dbReference>
<dbReference type="EMBL" id="ONZQ02000007">
    <property type="protein sequence ID" value="SPO02775.1"/>
    <property type="molecule type" value="Genomic_DNA"/>
</dbReference>
<dbReference type="Proteomes" id="UP001187682">
    <property type="component" value="Unassembled WGS sequence"/>
</dbReference>
<gene>
    <name evidence="4" type="ORF">DNG_05450</name>
</gene>
<feature type="region of interest" description="Disordered" evidence="2">
    <location>
        <begin position="1"/>
        <end position="109"/>
    </location>
</feature>
<evidence type="ECO:0000256" key="1">
    <source>
        <dbReference type="ARBA" id="ARBA00007473"/>
    </source>
</evidence>
<feature type="region of interest" description="Disordered" evidence="2">
    <location>
        <begin position="129"/>
        <end position="192"/>
    </location>
</feature>
<dbReference type="PANTHER" id="PTHR14490">
    <property type="entry name" value="ZINC FINGER, ZZ TYPE"/>
    <property type="match status" value="1"/>
</dbReference>
<evidence type="ECO:0000313" key="5">
    <source>
        <dbReference type="Proteomes" id="UP001187682"/>
    </source>
</evidence>
<proteinExistence type="inferred from homology"/>
<accession>A0AAE8SVH1</accession>
<evidence type="ECO:0000259" key="3">
    <source>
        <dbReference type="Pfam" id="PF12936"/>
    </source>
</evidence>
<protein>
    <submittedName>
        <fullName evidence="4">Related to protein KRI1</fullName>
    </submittedName>
</protein>
<feature type="compositionally biased region" description="Basic residues" evidence="2">
    <location>
        <begin position="656"/>
        <end position="668"/>
    </location>
</feature>
<dbReference type="Pfam" id="PF05178">
    <property type="entry name" value="Kri1"/>
    <property type="match status" value="1"/>
</dbReference>
<feature type="compositionally biased region" description="Acidic residues" evidence="2">
    <location>
        <begin position="422"/>
        <end position="431"/>
    </location>
</feature>
<feature type="compositionally biased region" description="Acidic residues" evidence="2">
    <location>
        <begin position="89"/>
        <end position="103"/>
    </location>
</feature>
<keyword evidence="5" id="KW-1185">Reference proteome</keyword>
<feature type="region of interest" description="Disordered" evidence="2">
    <location>
        <begin position="205"/>
        <end position="250"/>
    </location>
</feature>
<reference evidence="4" key="1">
    <citation type="submission" date="2018-03" db="EMBL/GenBank/DDBJ databases">
        <authorList>
            <person name="Guldener U."/>
        </authorList>
    </citation>
    <scope>NUCLEOTIDE SEQUENCE</scope>
</reference>
<dbReference type="InterPro" id="IPR018034">
    <property type="entry name" value="Kri1"/>
</dbReference>
<dbReference type="GO" id="GO:0030686">
    <property type="term" value="C:90S preribosome"/>
    <property type="evidence" value="ECO:0007669"/>
    <property type="project" value="TreeGrafter"/>
</dbReference>
<feature type="compositionally biased region" description="Acidic residues" evidence="2">
    <location>
        <begin position="673"/>
        <end position="685"/>
    </location>
</feature>
<feature type="domain" description="Kri1-like C-terminal" evidence="3">
    <location>
        <begin position="522"/>
        <end position="616"/>
    </location>
</feature>
<feature type="region of interest" description="Disordered" evidence="2">
    <location>
        <begin position="649"/>
        <end position="685"/>
    </location>
</feature>
<feature type="compositionally biased region" description="Basic and acidic residues" evidence="2">
    <location>
        <begin position="60"/>
        <end position="88"/>
    </location>
</feature>
<dbReference type="GO" id="GO:0000447">
    <property type="term" value="P:endonucleolytic cleavage in ITS1 to separate SSU-rRNA from 5.8S rRNA and LSU-rRNA from tricistronic rRNA transcript (SSU-rRNA, 5.8S rRNA, LSU-rRNA)"/>
    <property type="evidence" value="ECO:0007669"/>
    <property type="project" value="TreeGrafter"/>
</dbReference>
<organism evidence="4 5">
    <name type="scientific">Cephalotrichum gorgonifer</name>
    <dbReference type="NCBI Taxonomy" id="2041049"/>
    <lineage>
        <taxon>Eukaryota</taxon>
        <taxon>Fungi</taxon>
        <taxon>Dikarya</taxon>
        <taxon>Ascomycota</taxon>
        <taxon>Pezizomycotina</taxon>
        <taxon>Sordariomycetes</taxon>
        <taxon>Hypocreomycetidae</taxon>
        <taxon>Microascales</taxon>
        <taxon>Microascaceae</taxon>
        <taxon>Cephalotrichum</taxon>
    </lineage>
</organism>
<feature type="region of interest" description="Disordered" evidence="2">
    <location>
        <begin position="324"/>
        <end position="354"/>
    </location>
</feature>
<sequence length="685" mass="76881">MHPDRLARLPEATRPAAKAPKVPKPSKAPKTANPAPQAPKKSLFDDSDSDADDGGVQLKVNEEYAKRFEHNKKREERQKLEEKYKGDGDSESDSTSESEDEDAFLATEDLDVHISETLNALKSKDPRIYDKNVKFFPQKDTPETGPEKKKEKPVFLKDYHRERYLSGKANELPEDDDDADEGAPKTYVQEQADLKKSIVAEIKAAAESDEDAEADFLKPKEKSKKRKADKEDAASKREITQADIANAGDNPEAYLSNFMASRAWAAAPDGSNWQAFESDDGGDSDLEKADEIEAAYNMRFEDPTKSNEVLKSYARDVAAEKSVRREALTGRKRQRELEKERKAEAKRERAEEKARLKKLKLEEASVKLEKIRATAGLSGKSISDEELLQILEGAWEDDKWEEEMKKRFGEEYYAADDGASSSEEEDSDDEDPDKKKKKKKPKKPKWDDDIDITDVVGEDYVDAAPAITLSDIEDEGEDHGNGGGEDAESDDDEDSRPAKKRKSKDHKRERESARRAAKKTRQALDQLVSTKIELESPAILDPANKPEGQPAFRWRETSPRAFGMTSADILLAPSDAALNQFAGIKKYASWRDTESKRRDKKRLGKKARLRQWRRETFGKEFENGIVFDPAAAAAADRDAVDAKVEERGAEELAGEKKKRKRKRGHRKAAAADADGDVEMDVDAEA</sequence>
<dbReference type="Pfam" id="PF12936">
    <property type="entry name" value="Kri1_C"/>
    <property type="match status" value="1"/>
</dbReference>
<evidence type="ECO:0000256" key="2">
    <source>
        <dbReference type="SAM" id="MobiDB-lite"/>
    </source>
</evidence>
<comment type="similarity">
    <text evidence="1">Belongs to the KRI1 family.</text>
</comment>
<feature type="region of interest" description="Disordered" evidence="2">
    <location>
        <begin position="411"/>
        <end position="527"/>
    </location>
</feature>
<comment type="caution">
    <text evidence="4">The sequence shown here is derived from an EMBL/GenBank/DDBJ whole genome shotgun (WGS) entry which is preliminary data.</text>
</comment>
<feature type="compositionally biased region" description="Acidic residues" evidence="2">
    <location>
        <begin position="172"/>
        <end position="181"/>
    </location>
</feature>
<evidence type="ECO:0000313" key="4">
    <source>
        <dbReference type="EMBL" id="SPO02775.1"/>
    </source>
</evidence>
<dbReference type="GO" id="GO:0005730">
    <property type="term" value="C:nucleolus"/>
    <property type="evidence" value="ECO:0007669"/>
    <property type="project" value="TreeGrafter"/>
</dbReference>
<dbReference type="InterPro" id="IPR024626">
    <property type="entry name" value="Kri1-like_C"/>
</dbReference>
<feature type="compositionally biased region" description="Basic and acidic residues" evidence="2">
    <location>
        <begin position="228"/>
        <end position="240"/>
    </location>
</feature>
<feature type="compositionally biased region" description="Basic and acidic residues" evidence="2">
    <location>
        <begin position="140"/>
        <end position="165"/>
    </location>
</feature>
<name>A0AAE8SVH1_9PEZI</name>
<feature type="compositionally biased region" description="Acidic residues" evidence="2">
    <location>
        <begin position="485"/>
        <end position="494"/>
    </location>
</feature>
<dbReference type="AlphaFoldDB" id="A0AAE8SVH1"/>